<keyword evidence="3" id="KW-1185">Reference proteome</keyword>
<dbReference type="AlphaFoldDB" id="A0A9N8Z6N2"/>
<name>A0A9N8Z6N2_9GLOM</name>
<comment type="caution">
    <text evidence="2">The sequence shown here is derived from an EMBL/GenBank/DDBJ whole genome shotgun (WGS) entry which is preliminary data.</text>
</comment>
<feature type="region of interest" description="Disordered" evidence="1">
    <location>
        <begin position="178"/>
        <end position="203"/>
    </location>
</feature>
<feature type="compositionally biased region" description="Polar residues" evidence="1">
    <location>
        <begin position="92"/>
        <end position="108"/>
    </location>
</feature>
<feature type="region of interest" description="Disordered" evidence="1">
    <location>
        <begin position="1"/>
        <end position="108"/>
    </location>
</feature>
<dbReference type="Proteomes" id="UP000789706">
    <property type="component" value="Unassembled WGS sequence"/>
</dbReference>
<feature type="compositionally biased region" description="Basic and acidic residues" evidence="1">
    <location>
        <begin position="55"/>
        <end position="71"/>
    </location>
</feature>
<evidence type="ECO:0000313" key="3">
    <source>
        <dbReference type="Proteomes" id="UP000789706"/>
    </source>
</evidence>
<feature type="region of interest" description="Disordered" evidence="1">
    <location>
        <begin position="121"/>
        <end position="151"/>
    </location>
</feature>
<protein>
    <submittedName>
        <fullName evidence="2">4954_t:CDS:1</fullName>
    </submittedName>
</protein>
<sequence>SNTKVTESSEQTFPLDNVEVFVNNNKKTPTLGKVSKKRKRSSQNEESIAEEDGSETPRESDSVSENEKLSGESEIESYDDSDDGSYRKYPARSTTLDNKPNYSEDQYYNQFTKAFNERLYESSTKTSTNSSTGSSPNPIRTRRRLPKRKSSEKYIDYSEKAYYAKFVPEMRRMIYKNISETSPKKKTKRKKITINISDSNSDK</sequence>
<feature type="compositionally biased region" description="Acidic residues" evidence="1">
    <location>
        <begin position="73"/>
        <end position="83"/>
    </location>
</feature>
<dbReference type="OrthoDB" id="10634067at2759"/>
<feature type="compositionally biased region" description="Low complexity" evidence="1">
    <location>
        <begin position="122"/>
        <end position="135"/>
    </location>
</feature>
<dbReference type="EMBL" id="CAJVPK010000232">
    <property type="protein sequence ID" value="CAG8479886.1"/>
    <property type="molecule type" value="Genomic_DNA"/>
</dbReference>
<reference evidence="2" key="1">
    <citation type="submission" date="2021-06" db="EMBL/GenBank/DDBJ databases">
        <authorList>
            <person name="Kallberg Y."/>
            <person name="Tangrot J."/>
            <person name="Rosling A."/>
        </authorList>
    </citation>
    <scope>NUCLEOTIDE SEQUENCE</scope>
    <source>
        <strain evidence="2">AZ414A</strain>
    </source>
</reference>
<organism evidence="2 3">
    <name type="scientific">Diversispora eburnea</name>
    <dbReference type="NCBI Taxonomy" id="1213867"/>
    <lineage>
        <taxon>Eukaryota</taxon>
        <taxon>Fungi</taxon>
        <taxon>Fungi incertae sedis</taxon>
        <taxon>Mucoromycota</taxon>
        <taxon>Glomeromycotina</taxon>
        <taxon>Glomeromycetes</taxon>
        <taxon>Diversisporales</taxon>
        <taxon>Diversisporaceae</taxon>
        <taxon>Diversispora</taxon>
    </lineage>
</organism>
<accession>A0A9N8Z6N2</accession>
<feature type="compositionally biased region" description="Polar residues" evidence="1">
    <location>
        <begin position="1"/>
        <end position="14"/>
    </location>
</feature>
<proteinExistence type="predicted"/>
<evidence type="ECO:0000256" key="1">
    <source>
        <dbReference type="SAM" id="MobiDB-lite"/>
    </source>
</evidence>
<gene>
    <name evidence="2" type="ORF">DEBURN_LOCUS3600</name>
</gene>
<evidence type="ECO:0000313" key="2">
    <source>
        <dbReference type="EMBL" id="CAG8479886.1"/>
    </source>
</evidence>
<feature type="non-terminal residue" evidence="2">
    <location>
        <position position="203"/>
    </location>
</feature>